<proteinExistence type="predicted"/>
<dbReference type="AlphaFoldDB" id="A0A9P8TR71"/>
<dbReference type="EMBL" id="JAEUBG010000553">
    <property type="protein sequence ID" value="KAH3687994.1"/>
    <property type="molecule type" value="Genomic_DNA"/>
</dbReference>
<keyword evidence="3" id="KW-1185">Reference proteome</keyword>
<evidence type="ECO:0000313" key="3">
    <source>
        <dbReference type="Proteomes" id="UP000774326"/>
    </source>
</evidence>
<evidence type="ECO:0000256" key="1">
    <source>
        <dbReference type="SAM" id="Phobius"/>
    </source>
</evidence>
<keyword evidence="1" id="KW-1133">Transmembrane helix</keyword>
<protein>
    <submittedName>
        <fullName evidence="2">Uncharacterized protein</fullName>
    </submittedName>
</protein>
<keyword evidence="1" id="KW-0812">Transmembrane</keyword>
<comment type="caution">
    <text evidence="2">The sequence shown here is derived from an EMBL/GenBank/DDBJ whole genome shotgun (WGS) entry which is preliminary data.</text>
</comment>
<sequence>MEPSNSNTVKNWAYILAWTIFWVLVMIGSLSTYTQEPYMEAAQAPTMNLYLCSTKVFVIFPPRESFDQRACSSSNLFESWSEEYIARSKEFDASSAQMVVATVGGEMNIAVRMDHGKFFGKFGHLRGPNLKIAPDTSNPEARPLQAPEAVAHQWASISSSVNNFMVVMCCCCESDLQELSQFNECINQQLRQTLKFLYSQQFTDPKPEVLQRSKNYGACKYVGTRAFCKIIIFERFCPFEQLISFFFGFSCASNV</sequence>
<evidence type="ECO:0000313" key="2">
    <source>
        <dbReference type="EMBL" id="KAH3687994.1"/>
    </source>
</evidence>
<reference evidence="2" key="1">
    <citation type="journal article" date="2021" name="Open Biol.">
        <title>Shared evolutionary footprints suggest mitochondrial oxidative damage underlies multiple complex I losses in fungi.</title>
        <authorList>
            <person name="Schikora-Tamarit M.A."/>
            <person name="Marcet-Houben M."/>
            <person name="Nosek J."/>
            <person name="Gabaldon T."/>
        </authorList>
    </citation>
    <scope>NUCLEOTIDE SEQUENCE</scope>
    <source>
        <strain evidence="2">CBS2887</strain>
    </source>
</reference>
<reference evidence="2" key="2">
    <citation type="submission" date="2021-01" db="EMBL/GenBank/DDBJ databases">
        <authorList>
            <person name="Schikora-Tamarit M.A."/>
        </authorList>
    </citation>
    <scope>NUCLEOTIDE SEQUENCE</scope>
    <source>
        <strain evidence="2">CBS2887</strain>
    </source>
</reference>
<accession>A0A9P8TR71</accession>
<gene>
    <name evidence="2" type="ORF">WICPIJ_001026</name>
</gene>
<organism evidence="2 3">
    <name type="scientific">Wickerhamomyces pijperi</name>
    <name type="common">Yeast</name>
    <name type="synonym">Pichia pijperi</name>
    <dbReference type="NCBI Taxonomy" id="599730"/>
    <lineage>
        <taxon>Eukaryota</taxon>
        <taxon>Fungi</taxon>
        <taxon>Dikarya</taxon>
        <taxon>Ascomycota</taxon>
        <taxon>Saccharomycotina</taxon>
        <taxon>Saccharomycetes</taxon>
        <taxon>Phaffomycetales</taxon>
        <taxon>Wickerhamomycetaceae</taxon>
        <taxon>Wickerhamomyces</taxon>
    </lineage>
</organism>
<feature type="transmembrane region" description="Helical" evidence="1">
    <location>
        <begin position="12"/>
        <end position="33"/>
    </location>
</feature>
<name>A0A9P8TR71_WICPI</name>
<keyword evidence="1" id="KW-0472">Membrane</keyword>
<dbReference type="Proteomes" id="UP000774326">
    <property type="component" value="Unassembled WGS sequence"/>
</dbReference>